<evidence type="ECO:0000313" key="1">
    <source>
        <dbReference type="EMBL" id="ROR91318.1"/>
    </source>
</evidence>
<reference evidence="1 2" key="1">
    <citation type="submission" date="2018-11" db="EMBL/GenBank/DDBJ databases">
        <title>Sequencing the genomes of 1000 actinobacteria strains.</title>
        <authorList>
            <person name="Klenk H.-P."/>
        </authorList>
    </citation>
    <scope>NUCLEOTIDE SEQUENCE [LARGE SCALE GENOMIC DNA]</scope>
    <source>
        <strain evidence="1 2">DSM 12652</strain>
    </source>
</reference>
<evidence type="ECO:0000313" key="2">
    <source>
        <dbReference type="Proteomes" id="UP000281738"/>
    </source>
</evidence>
<protein>
    <submittedName>
        <fullName evidence="1">Uncharacterized protein</fullName>
    </submittedName>
</protein>
<gene>
    <name evidence="1" type="ORF">EDD33_2184</name>
</gene>
<comment type="caution">
    <text evidence="1">The sequence shown here is derived from an EMBL/GenBank/DDBJ whole genome shotgun (WGS) entry which is preliminary data.</text>
</comment>
<dbReference type="AlphaFoldDB" id="A0A3N2CV73"/>
<organism evidence="1 2">
    <name type="scientific">Nocardioides aurantiacus</name>
    <dbReference type="NCBI Taxonomy" id="86796"/>
    <lineage>
        <taxon>Bacteria</taxon>
        <taxon>Bacillati</taxon>
        <taxon>Actinomycetota</taxon>
        <taxon>Actinomycetes</taxon>
        <taxon>Propionibacteriales</taxon>
        <taxon>Nocardioidaceae</taxon>
        <taxon>Nocardioides</taxon>
    </lineage>
</organism>
<accession>A0A3N2CV73</accession>
<dbReference type="RefSeq" id="WP_123390769.1">
    <property type="nucleotide sequence ID" value="NZ_RKHO01000001.1"/>
</dbReference>
<name>A0A3N2CV73_9ACTN</name>
<keyword evidence="2" id="KW-1185">Reference proteome</keyword>
<sequence length="124" mass="13990">MSGSDAGRVHLRLMNEFGCDPPLWDELGGTDGEGLDLSDGLLADLSAFADRWEAAVPAEVFDDRWDGVPVMQQLVSLRYTLLGLRPATRRRTRAEDRTLRELGESLRQRLQDELGDGYRVTYQH</sequence>
<dbReference type="OrthoDB" id="3748389at2"/>
<dbReference type="EMBL" id="RKHO01000001">
    <property type="protein sequence ID" value="ROR91318.1"/>
    <property type="molecule type" value="Genomic_DNA"/>
</dbReference>
<dbReference type="Proteomes" id="UP000281738">
    <property type="component" value="Unassembled WGS sequence"/>
</dbReference>
<proteinExistence type="predicted"/>